<evidence type="ECO:0000313" key="3">
    <source>
        <dbReference type="Proteomes" id="UP001144313"/>
    </source>
</evidence>
<feature type="signal peptide" evidence="1">
    <location>
        <begin position="1"/>
        <end position="25"/>
    </location>
</feature>
<organism evidence="2 3">
    <name type="scientific">Glycomyces algeriensis</name>
    <dbReference type="NCBI Taxonomy" id="256037"/>
    <lineage>
        <taxon>Bacteria</taxon>
        <taxon>Bacillati</taxon>
        <taxon>Actinomycetota</taxon>
        <taxon>Actinomycetes</taxon>
        <taxon>Glycomycetales</taxon>
        <taxon>Glycomycetaceae</taxon>
        <taxon>Glycomyces</taxon>
    </lineage>
</organism>
<keyword evidence="1" id="KW-0732">Signal</keyword>
<proteinExistence type="predicted"/>
<reference evidence="2" key="1">
    <citation type="submission" date="2022-12" db="EMBL/GenBank/DDBJ databases">
        <title>Reference genome sequencing for broad-spectrum identification of bacterial and archaeal isolates by mass spectrometry.</title>
        <authorList>
            <person name="Sekiguchi Y."/>
            <person name="Tourlousse D.M."/>
        </authorList>
    </citation>
    <scope>NUCLEOTIDE SEQUENCE</scope>
    <source>
        <strain evidence="2">LLR39Z86</strain>
    </source>
</reference>
<comment type="caution">
    <text evidence="2">The sequence shown here is derived from an EMBL/GenBank/DDBJ whole genome shotgun (WGS) entry which is preliminary data.</text>
</comment>
<feature type="chain" id="PRO_5040947076" evidence="1">
    <location>
        <begin position="26"/>
        <end position="413"/>
    </location>
</feature>
<dbReference type="EMBL" id="BSDT01000001">
    <property type="protein sequence ID" value="GLI44757.1"/>
    <property type="molecule type" value="Genomic_DNA"/>
</dbReference>
<dbReference type="Proteomes" id="UP001144313">
    <property type="component" value="Unassembled WGS sequence"/>
</dbReference>
<evidence type="ECO:0000256" key="1">
    <source>
        <dbReference type="SAM" id="SignalP"/>
    </source>
</evidence>
<dbReference type="AlphaFoldDB" id="A0A9W6LI63"/>
<protein>
    <submittedName>
        <fullName evidence="2">Uncharacterized protein</fullName>
    </submittedName>
</protein>
<evidence type="ECO:0000313" key="2">
    <source>
        <dbReference type="EMBL" id="GLI44757.1"/>
    </source>
</evidence>
<dbReference type="RefSeq" id="WP_270117425.1">
    <property type="nucleotide sequence ID" value="NZ_BAAAOL010000001.1"/>
</dbReference>
<gene>
    <name evidence="2" type="ORF">GALLR39Z86_46070</name>
</gene>
<sequence>MRRSPITPLSATAAAALLTSLAALSACTEDAPEQEPPAEEAKVDLVALLDENDRLAKELYEIEPEITRVCLENQGFSVHDEAALFQVMVIGVDEAGPQEDYYGFQNWLPETATAAEWGFGQWIWESGDEELITAYNEIQFPDEPEIEEEQPPDNSAFEALDAEEQIDWYTAFMGEEKMAYEDRAWRLRNPDATEEELAERRSEIEPAEDEGSIEGEMEIIPPKPGGCELATIEALYGEPQLVEEEMEEGVEPGLAIYTWKYRLEEPAVPPTDQAFIDAETRDVTDAFLTCITERGFGGWEFQDGSWLPVNQYFGKIYQGEDYEPFDGPGYDEPTAMPEPPADLPDDFEGKKAHELDMAVAFAECADEVEYREAFIAASDADEQAAYAAIETDLYTYQDNLREALKTAQDLLQA</sequence>
<dbReference type="PROSITE" id="PS51257">
    <property type="entry name" value="PROKAR_LIPOPROTEIN"/>
    <property type="match status" value="1"/>
</dbReference>
<accession>A0A9W6LI63</accession>
<keyword evidence="3" id="KW-1185">Reference proteome</keyword>
<name>A0A9W6LI63_9ACTN</name>